<dbReference type="Proteomes" id="UP000467700">
    <property type="component" value="Unassembled WGS sequence"/>
</dbReference>
<gene>
    <name evidence="1" type="ORF">AAE3_LOCUS10574</name>
</gene>
<evidence type="ECO:0000313" key="1">
    <source>
        <dbReference type="EMBL" id="CAA7268472.1"/>
    </source>
</evidence>
<protein>
    <submittedName>
        <fullName evidence="1">Uncharacterized protein</fullName>
    </submittedName>
</protein>
<sequence length="189" mass="20816">MAHTTSIAVFPQKQTAKKSYHPYASSSPTPLSRDLSDLSTWRDLKSYQPAVRKYFSSGLFIASVSQDVVGLLAKGSLALDDIDTSTFVVGSTCQSLFPEGKAYQDNPASSHAHNLLPVDQTRCLVVEEWGPIRPFPHMFNFYRDGSLYLVNSPGHLPGHLNILARMSADSVPSRQQEKAEGHIANIWAL</sequence>
<reference evidence="1 2" key="1">
    <citation type="submission" date="2020-01" db="EMBL/GenBank/DDBJ databases">
        <authorList>
            <person name="Gupta K D."/>
        </authorList>
    </citation>
    <scope>NUCLEOTIDE SEQUENCE [LARGE SCALE GENOMIC DNA]</scope>
</reference>
<proteinExistence type="predicted"/>
<keyword evidence="2" id="KW-1185">Reference proteome</keyword>
<comment type="caution">
    <text evidence="1">The sequence shown here is derived from an EMBL/GenBank/DDBJ whole genome shotgun (WGS) entry which is preliminary data.</text>
</comment>
<organism evidence="1 2">
    <name type="scientific">Cyclocybe aegerita</name>
    <name type="common">Black poplar mushroom</name>
    <name type="synonym">Agrocybe aegerita</name>
    <dbReference type="NCBI Taxonomy" id="1973307"/>
    <lineage>
        <taxon>Eukaryota</taxon>
        <taxon>Fungi</taxon>
        <taxon>Dikarya</taxon>
        <taxon>Basidiomycota</taxon>
        <taxon>Agaricomycotina</taxon>
        <taxon>Agaricomycetes</taxon>
        <taxon>Agaricomycetidae</taxon>
        <taxon>Agaricales</taxon>
        <taxon>Agaricineae</taxon>
        <taxon>Bolbitiaceae</taxon>
        <taxon>Cyclocybe</taxon>
    </lineage>
</organism>
<dbReference type="OrthoDB" id="10250730at2759"/>
<dbReference type="EMBL" id="CACVBS010000068">
    <property type="protein sequence ID" value="CAA7268472.1"/>
    <property type="molecule type" value="Genomic_DNA"/>
</dbReference>
<name>A0A8S0X664_CYCAE</name>
<evidence type="ECO:0000313" key="2">
    <source>
        <dbReference type="Proteomes" id="UP000467700"/>
    </source>
</evidence>
<dbReference type="AlphaFoldDB" id="A0A8S0X664"/>
<accession>A0A8S0X664</accession>